<feature type="signal peptide" evidence="9">
    <location>
        <begin position="1"/>
        <end position="34"/>
    </location>
</feature>
<protein>
    <submittedName>
        <fullName evidence="11">TonB-dependent receptor</fullName>
    </submittedName>
</protein>
<keyword evidence="7 8" id="KW-0998">Cell outer membrane</keyword>
<keyword evidence="3 8" id="KW-1134">Transmembrane beta strand</keyword>
<dbReference type="InterPro" id="IPR008969">
    <property type="entry name" value="CarboxyPept-like_regulatory"/>
</dbReference>
<sequence>MSPSVHRWKAICMLSRAAMLLSLLALILPLTAQTANPLKKTILIDVEQQPLEKVLADIAASTQVKFAFDGNEVKMYTVTLHEKKKITLEEALRKILHNTNLDFESHANTIVIFNKEKIKAATGGTSMQTDANAIVSSSGSQVFTGTVTDDAGPLPGVTVTIKGTNIGTQTDAKGVFSLDADGESITVVISYVGYVTKEVILKAGISNAIKLELEESKLNTVVVVGYGTQKRATVSGAVTDVKLDKVASRSAHNFTEMLQGKAPGVIVQNEGGDPTALPRVNVRGLGGINGESVLYVVDGVVANGTPVVNPSEIENISVLKDASAAIYGARASGGVILITTKKGKAGAASITLDAKYGTQKAWRKLQPLNAKEYADMMNLAADNAGKPRLPAFNATTYPDGQITRTNWMDEIFRTGKINDYNININGGNEKSKYFMGFGYRKAEGTLLNTYAERYNFRLNSDHQLKPWLKVGENLQYTYTNGNGANTQSAYTGAILSAIFYPPGVAPYNANGTYAGLPALYAGNYGDVINPVAYLNRLDFKNPVNGILINPYVDIKLLPDLTFRSNFALTKSFSTTKEFTMRVLEIGKIFDYNQLSIGNDNTSNLLAEQTLSYNRSFGVHHLAAVAGYVYQHEQWEGSYAYAQNFTDERVAYRYFQNANSIFKPTSYKTERALISYLARVNYDYEEKYLLTLLGRRDGSSLVARGNKFESYYSASGGWVVTREKFMHGISWLNNLKLRTSYGLLGNLGSLPVNMVNVPLAATTAYLGQDPAQVYGYAENALSNPYMRWANSSQFNIGADVAVLNNRLSLTADYFIKNTGKMLYQLPPTGTSGVSNGKWANVGKAQDKGIELGINYSGNPKAAFQYSIGATVTKVSNKLISLTDNYTVVSTAGINIRSTLTPVLMRVGDPIYSYFVVPTAGLFKSQDEVNNYKNKAGNLIQPNAKPGDLKFLDVSGNGKIDDSDRVVQKGAYPNFTYGFSFNASYKNFDLNIFVQGVHGNKIFNGLKYLAMQAGVSGQNYNMLNDVLNAWTPANPNASIPRVSLSDPNGNFSTTSDWYLENGSYARVKNVTLGYTLPGTLAKRVKLNTLRVYVTANNLITITNYSGFDPEVGMSFNGIDNGRYPQARSVFVGVNVNF</sequence>
<dbReference type="NCBIfam" id="TIGR04056">
    <property type="entry name" value="OMP_RagA_SusC"/>
    <property type="match status" value="1"/>
</dbReference>
<dbReference type="PROSITE" id="PS52016">
    <property type="entry name" value="TONB_DEPENDENT_REC_3"/>
    <property type="match status" value="1"/>
</dbReference>
<dbReference type="OrthoDB" id="9768177at2"/>
<dbReference type="GO" id="GO:0009279">
    <property type="term" value="C:cell outer membrane"/>
    <property type="evidence" value="ECO:0007669"/>
    <property type="project" value="UniProtKB-SubCell"/>
</dbReference>
<proteinExistence type="inferred from homology"/>
<keyword evidence="2 8" id="KW-0813">Transport</keyword>
<evidence type="ECO:0000256" key="6">
    <source>
        <dbReference type="ARBA" id="ARBA00023136"/>
    </source>
</evidence>
<evidence type="ECO:0000313" key="12">
    <source>
        <dbReference type="Proteomes" id="UP000306918"/>
    </source>
</evidence>
<evidence type="ECO:0000259" key="10">
    <source>
        <dbReference type="Pfam" id="PF07715"/>
    </source>
</evidence>
<keyword evidence="11" id="KW-0675">Receptor</keyword>
<evidence type="ECO:0000256" key="2">
    <source>
        <dbReference type="ARBA" id="ARBA00022448"/>
    </source>
</evidence>
<dbReference type="Gene3D" id="3.55.50.30">
    <property type="match status" value="1"/>
</dbReference>
<keyword evidence="4 8" id="KW-0812">Transmembrane</keyword>
<feature type="chain" id="PRO_5020719534" evidence="9">
    <location>
        <begin position="35"/>
        <end position="1135"/>
    </location>
</feature>
<evidence type="ECO:0000256" key="9">
    <source>
        <dbReference type="SAM" id="SignalP"/>
    </source>
</evidence>
<keyword evidence="6 8" id="KW-0472">Membrane</keyword>
<dbReference type="PANTHER" id="PTHR30069:SF29">
    <property type="entry name" value="HEMOGLOBIN AND HEMOGLOBIN-HAPTOGLOBIN-BINDING PROTEIN 1-RELATED"/>
    <property type="match status" value="1"/>
</dbReference>
<evidence type="ECO:0000256" key="4">
    <source>
        <dbReference type="ARBA" id="ARBA00022692"/>
    </source>
</evidence>
<dbReference type="InterPro" id="IPR037066">
    <property type="entry name" value="Plug_dom_sf"/>
</dbReference>
<dbReference type="InterPro" id="IPR036942">
    <property type="entry name" value="Beta-barrel_TonB_sf"/>
</dbReference>
<evidence type="ECO:0000256" key="8">
    <source>
        <dbReference type="PROSITE-ProRule" id="PRU01360"/>
    </source>
</evidence>
<name>A0A4S8HZR0_9BACT</name>
<dbReference type="Gene3D" id="2.170.130.10">
    <property type="entry name" value="TonB-dependent receptor, plug domain"/>
    <property type="match status" value="1"/>
</dbReference>
<dbReference type="SUPFAM" id="SSF49464">
    <property type="entry name" value="Carboxypeptidase regulatory domain-like"/>
    <property type="match status" value="1"/>
</dbReference>
<dbReference type="SUPFAM" id="SSF56935">
    <property type="entry name" value="Porins"/>
    <property type="match status" value="1"/>
</dbReference>
<comment type="subcellular location">
    <subcellularLocation>
        <location evidence="1 8">Cell outer membrane</location>
        <topology evidence="1 8">Multi-pass membrane protein</topology>
    </subcellularLocation>
</comment>
<comment type="similarity">
    <text evidence="8">Belongs to the TonB-dependent receptor family.</text>
</comment>
<dbReference type="AlphaFoldDB" id="A0A4S8HZR0"/>
<dbReference type="NCBIfam" id="TIGR04057">
    <property type="entry name" value="SusC_RagA_signa"/>
    <property type="match status" value="1"/>
</dbReference>
<evidence type="ECO:0000256" key="7">
    <source>
        <dbReference type="ARBA" id="ARBA00023237"/>
    </source>
</evidence>
<keyword evidence="5 9" id="KW-0732">Signal</keyword>
<organism evidence="11 12">
    <name type="scientific">Niastella caeni</name>
    <dbReference type="NCBI Taxonomy" id="2569763"/>
    <lineage>
        <taxon>Bacteria</taxon>
        <taxon>Pseudomonadati</taxon>
        <taxon>Bacteroidota</taxon>
        <taxon>Chitinophagia</taxon>
        <taxon>Chitinophagales</taxon>
        <taxon>Chitinophagaceae</taxon>
        <taxon>Niastella</taxon>
    </lineage>
</organism>
<evidence type="ECO:0000256" key="5">
    <source>
        <dbReference type="ARBA" id="ARBA00022729"/>
    </source>
</evidence>
<dbReference type="Proteomes" id="UP000306918">
    <property type="component" value="Unassembled WGS sequence"/>
</dbReference>
<dbReference type="Pfam" id="PF13715">
    <property type="entry name" value="CarbopepD_reg_2"/>
    <property type="match status" value="1"/>
</dbReference>
<dbReference type="InterPro" id="IPR039426">
    <property type="entry name" value="TonB-dep_rcpt-like"/>
</dbReference>
<dbReference type="PANTHER" id="PTHR30069">
    <property type="entry name" value="TONB-DEPENDENT OUTER MEMBRANE RECEPTOR"/>
    <property type="match status" value="1"/>
</dbReference>
<comment type="caution">
    <text evidence="11">The sequence shown here is derived from an EMBL/GenBank/DDBJ whole genome shotgun (WGS) entry which is preliminary data.</text>
</comment>
<keyword evidence="12" id="KW-1185">Reference proteome</keyword>
<dbReference type="EMBL" id="STFF01000003">
    <property type="protein sequence ID" value="THU39674.1"/>
    <property type="molecule type" value="Genomic_DNA"/>
</dbReference>
<dbReference type="InterPro" id="IPR023996">
    <property type="entry name" value="TonB-dep_OMP_SusC/RagA"/>
</dbReference>
<dbReference type="GO" id="GO:0015344">
    <property type="term" value="F:siderophore uptake transmembrane transporter activity"/>
    <property type="evidence" value="ECO:0007669"/>
    <property type="project" value="TreeGrafter"/>
</dbReference>
<dbReference type="Gene3D" id="2.40.170.20">
    <property type="entry name" value="TonB-dependent receptor, beta-barrel domain"/>
    <property type="match status" value="1"/>
</dbReference>
<gene>
    <name evidence="11" type="ORF">FAM09_14350</name>
</gene>
<reference evidence="11 12" key="1">
    <citation type="submission" date="2019-04" db="EMBL/GenBank/DDBJ databases">
        <title>Niastella caeni sp. nov., isolated from activated sludge.</title>
        <authorList>
            <person name="Sheng M."/>
        </authorList>
    </citation>
    <scope>NUCLEOTIDE SEQUENCE [LARGE SCALE GENOMIC DNA]</scope>
    <source>
        <strain evidence="11 12">HX-2-15</strain>
    </source>
</reference>
<dbReference type="Gene3D" id="2.60.40.1120">
    <property type="entry name" value="Carboxypeptidase-like, regulatory domain"/>
    <property type="match status" value="1"/>
</dbReference>
<accession>A0A4S8HZR0</accession>
<dbReference type="InterPro" id="IPR012910">
    <property type="entry name" value="Plug_dom"/>
</dbReference>
<dbReference type="Pfam" id="PF07715">
    <property type="entry name" value="Plug"/>
    <property type="match status" value="1"/>
</dbReference>
<evidence type="ECO:0000256" key="3">
    <source>
        <dbReference type="ARBA" id="ARBA00022452"/>
    </source>
</evidence>
<evidence type="ECO:0000256" key="1">
    <source>
        <dbReference type="ARBA" id="ARBA00004571"/>
    </source>
</evidence>
<feature type="domain" description="TonB-dependent receptor plug" evidence="10">
    <location>
        <begin position="233"/>
        <end position="335"/>
    </location>
</feature>
<evidence type="ECO:0000313" key="11">
    <source>
        <dbReference type="EMBL" id="THU39674.1"/>
    </source>
</evidence>
<dbReference type="InterPro" id="IPR023997">
    <property type="entry name" value="TonB-dep_OMP_SusC/RagA_CS"/>
</dbReference>
<dbReference type="GO" id="GO:0044718">
    <property type="term" value="P:siderophore transmembrane transport"/>
    <property type="evidence" value="ECO:0007669"/>
    <property type="project" value="TreeGrafter"/>
</dbReference>